<accession>A0A0B7JY98</accession>
<organism evidence="2">
    <name type="scientific">Bionectria ochroleuca</name>
    <name type="common">Gliocladium roseum</name>
    <dbReference type="NCBI Taxonomy" id="29856"/>
    <lineage>
        <taxon>Eukaryota</taxon>
        <taxon>Fungi</taxon>
        <taxon>Dikarya</taxon>
        <taxon>Ascomycota</taxon>
        <taxon>Pezizomycotina</taxon>
        <taxon>Sordariomycetes</taxon>
        <taxon>Hypocreomycetidae</taxon>
        <taxon>Hypocreales</taxon>
        <taxon>Bionectriaceae</taxon>
        <taxon>Clonostachys</taxon>
    </lineage>
</organism>
<evidence type="ECO:0008006" key="3">
    <source>
        <dbReference type="Google" id="ProtNLM"/>
    </source>
</evidence>
<evidence type="ECO:0000256" key="1">
    <source>
        <dbReference type="SAM" id="MobiDB-lite"/>
    </source>
</evidence>
<dbReference type="GO" id="GO:0003735">
    <property type="term" value="F:structural constituent of ribosome"/>
    <property type="evidence" value="ECO:0007669"/>
    <property type="project" value="TreeGrafter"/>
</dbReference>
<dbReference type="GO" id="GO:0005763">
    <property type="term" value="C:mitochondrial small ribosomal subunit"/>
    <property type="evidence" value="ECO:0007669"/>
    <property type="project" value="TreeGrafter"/>
</dbReference>
<feature type="compositionally biased region" description="Polar residues" evidence="1">
    <location>
        <begin position="42"/>
        <end position="59"/>
    </location>
</feature>
<feature type="compositionally biased region" description="Basic and acidic residues" evidence="1">
    <location>
        <begin position="439"/>
        <end position="456"/>
    </location>
</feature>
<feature type="region of interest" description="Disordered" evidence="1">
    <location>
        <begin position="439"/>
        <end position="505"/>
    </location>
</feature>
<dbReference type="InterPro" id="IPR016712">
    <property type="entry name" value="Rbsml_bS1m-like"/>
</dbReference>
<dbReference type="GO" id="GO:0070124">
    <property type="term" value="P:mitochondrial translational initiation"/>
    <property type="evidence" value="ECO:0007669"/>
    <property type="project" value="TreeGrafter"/>
</dbReference>
<reference evidence="2" key="1">
    <citation type="submission" date="2015-01" db="EMBL/GenBank/DDBJ databases">
        <authorList>
            <person name="Durling Mikael"/>
        </authorList>
    </citation>
    <scope>NUCLEOTIDE SEQUENCE</scope>
</reference>
<feature type="region of interest" description="Disordered" evidence="1">
    <location>
        <begin position="206"/>
        <end position="226"/>
    </location>
</feature>
<dbReference type="EMBL" id="CDPU01000010">
    <property type="protein sequence ID" value="CEO48232.1"/>
    <property type="molecule type" value="Genomic_DNA"/>
</dbReference>
<dbReference type="PANTHER" id="PTHR28058">
    <property type="entry name" value="37S RIBOSOMAL PROTEIN MRP51, MITOCHONDRIAL"/>
    <property type="match status" value="1"/>
</dbReference>
<proteinExistence type="predicted"/>
<protein>
    <recommendedName>
        <fullName evidence="3">Mitochondrial ribosomal protein MRP51</fullName>
    </recommendedName>
</protein>
<dbReference type="Pfam" id="PF11709">
    <property type="entry name" value="Mit_ribos_Mrp51"/>
    <property type="match status" value="1"/>
</dbReference>
<dbReference type="AlphaFoldDB" id="A0A0B7JY98"/>
<feature type="compositionally biased region" description="Polar residues" evidence="1">
    <location>
        <begin position="478"/>
        <end position="491"/>
    </location>
</feature>
<name>A0A0B7JY98_BIOOC</name>
<dbReference type="PANTHER" id="PTHR28058:SF1">
    <property type="entry name" value="SMALL RIBOSOMAL SUBUNIT PROTEIN BS1M"/>
    <property type="match status" value="1"/>
</dbReference>
<sequence>MGGPAVSPGGALLRSSRMFSIPKPLPVASSASTFLGEQKASATMTKAQPRHQTITSPLRSRQKGDWGLKRPLPLKTTMATTTPLLRINELDTVENITDFHSAADHSLSLEKFQELRIPMSIPRRGGEASSATTRKEENIKSVFEEDSDFTDIQDTSVDHRWKFKGPWLAQMADGDFLNYLNKKVRPQRAQFRALLRERLAERLTSSQNRAAVEAGKPTPEPIKGEDITEEQFADYIRSLRSDRVTLYALVSKFLDLPPLGTPVGFAQNNLIFSDSNRATDKITESPYGKSGPPPSHPSAGIGYLRTGAFMENHAVYGPQAKKTPVNARIVSPKIGPSPAKLGVGGFVSTVPVGSNEFNYRTTSSRFRRPVANGINNLDISTYGGAKAYIEPFTATVDPEGKVVVQVRETSPEAQLIAKEMRGLSSIYDDSELKRTIPEPQHAEEHAQQTLHDREREGYDDEAEPRDSRVKQVYDQLLSEEQNMVSNSSSYGLDTEPPSEPPSETK</sequence>
<evidence type="ECO:0000313" key="2">
    <source>
        <dbReference type="EMBL" id="CEO48232.1"/>
    </source>
</evidence>
<gene>
    <name evidence="2" type="ORF">BN869_000004289_1</name>
</gene>
<feature type="region of interest" description="Disordered" evidence="1">
    <location>
        <begin position="42"/>
        <end position="70"/>
    </location>
</feature>
<feature type="region of interest" description="Disordered" evidence="1">
    <location>
        <begin position="281"/>
        <end position="300"/>
    </location>
</feature>